<name>A0A8K0CAN9_IGNLU</name>
<dbReference type="Proteomes" id="UP000801492">
    <property type="component" value="Unassembled WGS sequence"/>
</dbReference>
<proteinExistence type="predicted"/>
<dbReference type="Pfam" id="PF21787">
    <property type="entry name" value="TNP-like_RNaseH_N"/>
    <property type="match status" value="1"/>
</dbReference>
<evidence type="ECO:0000259" key="1">
    <source>
        <dbReference type="Pfam" id="PF21787"/>
    </source>
</evidence>
<gene>
    <name evidence="3" type="ORF">ILUMI_25947</name>
</gene>
<protein>
    <recommendedName>
        <fullName evidence="5">Transposable element P transposase</fullName>
    </recommendedName>
</protein>
<dbReference type="AlphaFoldDB" id="A0A8K0CAN9"/>
<feature type="non-terminal residue" evidence="3">
    <location>
        <position position="372"/>
    </location>
</feature>
<evidence type="ECO:0008006" key="5">
    <source>
        <dbReference type="Google" id="ProtNLM"/>
    </source>
</evidence>
<accession>A0A8K0CAN9</accession>
<dbReference type="InterPro" id="IPR048367">
    <property type="entry name" value="TNP-like_RNaseH_C"/>
</dbReference>
<evidence type="ECO:0000313" key="4">
    <source>
        <dbReference type="Proteomes" id="UP000801492"/>
    </source>
</evidence>
<evidence type="ECO:0000259" key="2">
    <source>
        <dbReference type="Pfam" id="PF21789"/>
    </source>
</evidence>
<organism evidence="3 4">
    <name type="scientific">Ignelater luminosus</name>
    <name type="common">Cucubano</name>
    <name type="synonym">Pyrophorus luminosus</name>
    <dbReference type="NCBI Taxonomy" id="2038154"/>
    <lineage>
        <taxon>Eukaryota</taxon>
        <taxon>Metazoa</taxon>
        <taxon>Ecdysozoa</taxon>
        <taxon>Arthropoda</taxon>
        <taxon>Hexapoda</taxon>
        <taxon>Insecta</taxon>
        <taxon>Pterygota</taxon>
        <taxon>Neoptera</taxon>
        <taxon>Endopterygota</taxon>
        <taxon>Coleoptera</taxon>
        <taxon>Polyphaga</taxon>
        <taxon>Elateriformia</taxon>
        <taxon>Elateroidea</taxon>
        <taxon>Elateridae</taxon>
        <taxon>Agrypninae</taxon>
        <taxon>Pyrophorini</taxon>
        <taxon>Ignelater</taxon>
    </lineage>
</organism>
<dbReference type="OrthoDB" id="7440550at2759"/>
<dbReference type="PANTHER" id="PTHR47577">
    <property type="entry name" value="THAP DOMAIN-CONTAINING PROTEIN 6"/>
    <property type="match status" value="1"/>
</dbReference>
<dbReference type="PANTHER" id="PTHR47577:SF2">
    <property type="entry name" value="THAP DOMAIN CONTAINING 9"/>
    <property type="match status" value="1"/>
</dbReference>
<keyword evidence="4" id="KW-1185">Reference proteome</keyword>
<dbReference type="Pfam" id="PF21789">
    <property type="entry name" value="TNP-like_RNaseH_C"/>
    <property type="match status" value="1"/>
</dbReference>
<sequence>MKPLDRYCALLFDEVALKPGLQYNRKLDMFEGFEDYGGSERKASFADHVLVFMLRGVCRKWKRPIHIPFWDAAIDILRFMYFKSPNSNQKSVPPSLKNWIFSLRGLKCIWKRLQEDGFKYLLPRRLNQDPLENFLGYIRSHGVRNTNPTCNSFVSSFKSLLINNFLSPHSAGFNCQVVDGSAGVLDTLKTVVTENAEISFMPPEVRTPIFQSSSILRKSSLLGQWTQAYVAGYLASKIFIKTNSCLQCRNLLTSTNLSCDALIVSRFYYPGLLKTPSANFMQCFKNILHKITEAIPETIVLYGVKRCLVEIVMDTEMPPTLFCKQHKDLVTFLIKLSINIIVFSYVKDINRRLNCQNARQERADALKSLAIK</sequence>
<feature type="domain" description="Transposable element P transposase-like RNase H" evidence="1">
    <location>
        <begin position="2"/>
        <end position="69"/>
    </location>
</feature>
<dbReference type="EMBL" id="VTPC01091005">
    <property type="protein sequence ID" value="KAF2880225.1"/>
    <property type="molecule type" value="Genomic_DNA"/>
</dbReference>
<comment type="caution">
    <text evidence="3">The sequence shown here is derived from an EMBL/GenBank/DDBJ whole genome shotgun (WGS) entry which is preliminary data.</text>
</comment>
<feature type="domain" description="Transposable element P transposase-like RNase H C-terminal" evidence="2">
    <location>
        <begin position="126"/>
        <end position="158"/>
    </location>
</feature>
<evidence type="ECO:0000313" key="3">
    <source>
        <dbReference type="EMBL" id="KAF2880225.1"/>
    </source>
</evidence>
<reference evidence="3" key="1">
    <citation type="submission" date="2019-08" db="EMBL/GenBank/DDBJ databases">
        <title>The genome of the North American firefly Photinus pyralis.</title>
        <authorList>
            <consortium name="Photinus pyralis genome working group"/>
            <person name="Fallon T.R."/>
            <person name="Sander Lower S.E."/>
            <person name="Weng J.-K."/>
        </authorList>
    </citation>
    <scope>NUCLEOTIDE SEQUENCE</scope>
    <source>
        <strain evidence="3">TRF0915ILg1</strain>
        <tissue evidence="3">Whole body</tissue>
    </source>
</reference>
<dbReference type="InterPro" id="IPR048365">
    <property type="entry name" value="TNP-like_RNaseH_N"/>
</dbReference>